<feature type="transmembrane region" description="Helical" evidence="6">
    <location>
        <begin position="141"/>
        <end position="170"/>
    </location>
</feature>
<dbReference type="InterPro" id="IPR002293">
    <property type="entry name" value="AA/rel_permease1"/>
</dbReference>
<accession>A0A9W8VAC0</accession>
<evidence type="ECO:0000256" key="4">
    <source>
        <dbReference type="ARBA" id="ARBA00022989"/>
    </source>
</evidence>
<name>A0A9W8VAC0_9HYPO</name>
<keyword evidence="5 6" id="KW-0472">Membrane</keyword>
<evidence type="ECO:0000256" key="5">
    <source>
        <dbReference type="ARBA" id="ARBA00023136"/>
    </source>
</evidence>
<keyword evidence="2" id="KW-0813">Transport</keyword>
<evidence type="ECO:0000256" key="6">
    <source>
        <dbReference type="SAM" id="Phobius"/>
    </source>
</evidence>
<feature type="transmembrane region" description="Helical" evidence="6">
    <location>
        <begin position="90"/>
        <end position="121"/>
    </location>
</feature>
<keyword evidence="3 6" id="KW-0812">Transmembrane</keyword>
<feature type="transmembrane region" description="Helical" evidence="6">
    <location>
        <begin position="182"/>
        <end position="202"/>
    </location>
</feature>
<organism evidence="7 8">
    <name type="scientific">Fusarium torreyae</name>
    <dbReference type="NCBI Taxonomy" id="1237075"/>
    <lineage>
        <taxon>Eukaryota</taxon>
        <taxon>Fungi</taxon>
        <taxon>Dikarya</taxon>
        <taxon>Ascomycota</taxon>
        <taxon>Pezizomycotina</taxon>
        <taxon>Sordariomycetes</taxon>
        <taxon>Hypocreomycetidae</taxon>
        <taxon>Hypocreales</taxon>
        <taxon>Nectriaceae</taxon>
        <taxon>Fusarium</taxon>
    </lineage>
</organism>
<dbReference type="EMBL" id="JAOQAZ010000029">
    <property type="protein sequence ID" value="KAJ4250965.1"/>
    <property type="molecule type" value="Genomic_DNA"/>
</dbReference>
<dbReference type="Pfam" id="PF13520">
    <property type="entry name" value="AA_permease_2"/>
    <property type="match status" value="1"/>
</dbReference>
<keyword evidence="8" id="KW-1185">Reference proteome</keyword>
<sequence length="221" mass="24227">MTTAPTPATRPSLTDSKKDVNSLARDDLLVSDDYAADDLLGNLGYTAEFSRNRSTLQVAFMAFVLASLPYGMSTTLYYPLIGGGPVNIIWGWVGVSFIIACVALSLGEIISVFPTAGGVYYQSFMLSPPRWRRIASWICGWFYLVGNVTIIVAVNFATTTFLISCINILGDDADNPLIAGDAYQVFFIYVAITLICTSISTFGNHWLPILDVIYFQSFDMC</sequence>
<evidence type="ECO:0008006" key="9">
    <source>
        <dbReference type="Google" id="ProtNLM"/>
    </source>
</evidence>
<reference evidence="7" key="1">
    <citation type="submission" date="2022-09" db="EMBL/GenBank/DDBJ databases">
        <title>Fusarium specimens isolated from Avocado Roots.</title>
        <authorList>
            <person name="Stajich J."/>
            <person name="Roper C."/>
            <person name="Heimlech-Rivalta G."/>
        </authorList>
    </citation>
    <scope>NUCLEOTIDE SEQUENCE</scope>
    <source>
        <strain evidence="7">CF00136</strain>
    </source>
</reference>
<evidence type="ECO:0000256" key="1">
    <source>
        <dbReference type="ARBA" id="ARBA00004141"/>
    </source>
</evidence>
<comment type="subcellular location">
    <subcellularLocation>
        <location evidence="1">Membrane</location>
        <topology evidence="1">Multi-pass membrane protein</topology>
    </subcellularLocation>
</comment>
<dbReference type="GO" id="GO:0016020">
    <property type="term" value="C:membrane"/>
    <property type="evidence" value="ECO:0007669"/>
    <property type="project" value="UniProtKB-SubCell"/>
</dbReference>
<evidence type="ECO:0000313" key="8">
    <source>
        <dbReference type="Proteomes" id="UP001152049"/>
    </source>
</evidence>
<dbReference type="Gene3D" id="1.20.1740.10">
    <property type="entry name" value="Amino acid/polyamine transporter I"/>
    <property type="match status" value="1"/>
</dbReference>
<keyword evidence="4 6" id="KW-1133">Transmembrane helix</keyword>
<protein>
    <recommendedName>
        <fullName evidence="9">Amino acid permease</fullName>
    </recommendedName>
</protein>
<evidence type="ECO:0000256" key="2">
    <source>
        <dbReference type="ARBA" id="ARBA00022448"/>
    </source>
</evidence>
<proteinExistence type="predicted"/>
<gene>
    <name evidence="7" type="ORF">NW762_011615</name>
</gene>
<evidence type="ECO:0000313" key="7">
    <source>
        <dbReference type="EMBL" id="KAJ4250965.1"/>
    </source>
</evidence>
<dbReference type="AlphaFoldDB" id="A0A9W8VAC0"/>
<dbReference type="PANTHER" id="PTHR45649:SF23">
    <property type="entry name" value="TRANSPORTER, PUTATIVE (EUROFUNG)-RELATED"/>
    <property type="match status" value="1"/>
</dbReference>
<evidence type="ECO:0000256" key="3">
    <source>
        <dbReference type="ARBA" id="ARBA00022692"/>
    </source>
</evidence>
<dbReference type="PANTHER" id="PTHR45649">
    <property type="entry name" value="AMINO-ACID PERMEASE BAT1"/>
    <property type="match status" value="1"/>
</dbReference>
<dbReference type="GO" id="GO:0022857">
    <property type="term" value="F:transmembrane transporter activity"/>
    <property type="evidence" value="ECO:0007669"/>
    <property type="project" value="InterPro"/>
</dbReference>
<dbReference type="OrthoDB" id="3900342at2759"/>
<feature type="transmembrane region" description="Helical" evidence="6">
    <location>
        <begin position="58"/>
        <end position="78"/>
    </location>
</feature>
<dbReference type="Proteomes" id="UP001152049">
    <property type="component" value="Unassembled WGS sequence"/>
</dbReference>
<comment type="caution">
    <text evidence="7">The sequence shown here is derived from an EMBL/GenBank/DDBJ whole genome shotgun (WGS) entry which is preliminary data.</text>
</comment>